<dbReference type="RefSeq" id="WP_097191423.1">
    <property type="nucleotide sequence ID" value="NZ_OBKZ01000008.1"/>
</dbReference>
<accession>A0AAX2H3G1</accession>
<name>A0AAX2H3G1_9PSED</name>
<protein>
    <submittedName>
        <fullName evidence="1">Uncharacterized protein</fullName>
    </submittedName>
</protein>
<gene>
    <name evidence="1" type="ORF">PLUA15_160184</name>
</gene>
<dbReference type="AlphaFoldDB" id="A0AAX2H3G1"/>
<organism evidence="1 2">
    <name type="scientific">Pseudomonas lundensis</name>
    <dbReference type="NCBI Taxonomy" id="86185"/>
    <lineage>
        <taxon>Bacteria</taxon>
        <taxon>Pseudomonadati</taxon>
        <taxon>Pseudomonadota</taxon>
        <taxon>Gammaproteobacteria</taxon>
        <taxon>Pseudomonadales</taxon>
        <taxon>Pseudomonadaceae</taxon>
        <taxon>Pseudomonas</taxon>
    </lineage>
</organism>
<sequence length="337" mass="36696">MKTNEYIKPTNWSTALTEQGGIIRFNSSAEVKDNGATGAETFVEILTEGLDDYFNGGDWEAAAEDAIPCEFRPKGTEPTTQQIMLMQDRSVEFDPRKSIYDDSTFEKGEAVAGDFLFCEATPHAALFSFRQTFFDHHMIAGFTANGMGQMAEKMLKDFELSCGATIAKILTSAASTETKALTGLSKNPRERAEDIIDGLTMNINQAVGTSLSDFVLLIPAKEVAGFERAAQRAGLSDVEELLGCGTQFYSGEDLGIFMLPKDMASLSFRQDGDGDVWQIHATRNANAAAWDVEIIGVADVMAQAKVQLKLANPADPAEKLQVELVDFPMVTRVTLGE</sequence>
<dbReference type="EMBL" id="OBKZ01000008">
    <property type="protein sequence ID" value="SOB50088.1"/>
    <property type="molecule type" value="Genomic_DNA"/>
</dbReference>
<comment type="caution">
    <text evidence="1">The sequence shown here is derived from an EMBL/GenBank/DDBJ whole genome shotgun (WGS) entry which is preliminary data.</text>
</comment>
<dbReference type="Proteomes" id="UP000219564">
    <property type="component" value="Unassembled WGS sequence"/>
</dbReference>
<proteinExistence type="predicted"/>
<evidence type="ECO:0000313" key="2">
    <source>
        <dbReference type="Proteomes" id="UP000219564"/>
    </source>
</evidence>
<reference evidence="1 2" key="1">
    <citation type="submission" date="2017-08" db="EMBL/GenBank/DDBJ databases">
        <authorList>
            <person name="Chaillou S."/>
        </authorList>
    </citation>
    <scope>NUCLEOTIDE SEQUENCE [LARGE SCALE GENOMIC DNA]</scope>
    <source>
        <strain evidence="1 2">MFPA15A1205</strain>
    </source>
</reference>
<evidence type="ECO:0000313" key="1">
    <source>
        <dbReference type="EMBL" id="SOB50088.1"/>
    </source>
</evidence>